<dbReference type="SUPFAM" id="SSF52540">
    <property type="entry name" value="P-loop containing nucleoside triphosphate hydrolases"/>
    <property type="match status" value="1"/>
</dbReference>
<dbReference type="Gene3D" id="3.40.50.300">
    <property type="entry name" value="P-loop containing nucleotide triphosphate hydrolases"/>
    <property type="match status" value="1"/>
</dbReference>
<proteinExistence type="predicted"/>
<feature type="coiled-coil region" evidence="1">
    <location>
        <begin position="588"/>
        <end position="615"/>
    </location>
</feature>
<evidence type="ECO:0000259" key="3">
    <source>
        <dbReference type="Pfam" id="PF01926"/>
    </source>
</evidence>
<feature type="domain" description="G" evidence="3">
    <location>
        <begin position="287"/>
        <end position="374"/>
    </location>
</feature>
<evidence type="ECO:0000313" key="5">
    <source>
        <dbReference type="Proteomes" id="UP001642540"/>
    </source>
</evidence>
<gene>
    <name evidence="4" type="ORF">ODALV1_LOCUS27609</name>
</gene>
<reference evidence="4 5" key="1">
    <citation type="submission" date="2024-08" db="EMBL/GenBank/DDBJ databases">
        <authorList>
            <person name="Cucini C."/>
            <person name="Frati F."/>
        </authorList>
    </citation>
    <scope>NUCLEOTIDE SEQUENCE [LARGE SCALE GENOMIC DNA]</scope>
</reference>
<accession>A0ABP1RYF3</accession>
<feature type="chain" id="PRO_5045076800" description="G domain-containing protein" evidence="2">
    <location>
        <begin position="30"/>
        <end position="665"/>
    </location>
</feature>
<keyword evidence="1" id="KW-0175">Coiled coil</keyword>
<dbReference type="Proteomes" id="UP001642540">
    <property type="component" value="Unassembled WGS sequence"/>
</dbReference>
<evidence type="ECO:0000313" key="4">
    <source>
        <dbReference type="EMBL" id="CAL8138944.1"/>
    </source>
</evidence>
<dbReference type="InterPro" id="IPR006073">
    <property type="entry name" value="GTP-bd"/>
</dbReference>
<evidence type="ECO:0000256" key="2">
    <source>
        <dbReference type="SAM" id="SignalP"/>
    </source>
</evidence>
<comment type="caution">
    <text evidence="4">The sequence shown here is derived from an EMBL/GenBank/DDBJ whole genome shotgun (WGS) entry which is preliminary data.</text>
</comment>
<dbReference type="EMBL" id="CAXLJM020000124">
    <property type="protein sequence ID" value="CAL8138944.1"/>
    <property type="molecule type" value="Genomic_DNA"/>
</dbReference>
<feature type="signal peptide" evidence="2">
    <location>
        <begin position="1"/>
        <end position="29"/>
    </location>
</feature>
<keyword evidence="2" id="KW-0732">Signal</keyword>
<protein>
    <recommendedName>
        <fullName evidence="3">G domain-containing protein</fullName>
    </recommendedName>
</protein>
<keyword evidence="5" id="KW-1185">Reference proteome</keyword>
<dbReference type="InterPro" id="IPR027417">
    <property type="entry name" value="P-loop_NTPase"/>
</dbReference>
<organism evidence="4 5">
    <name type="scientific">Orchesella dallaii</name>
    <dbReference type="NCBI Taxonomy" id="48710"/>
    <lineage>
        <taxon>Eukaryota</taxon>
        <taxon>Metazoa</taxon>
        <taxon>Ecdysozoa</taxon>
        <taxon>Arthropoda</taxon>
        <taxon>Hexapoda</taxon>
        <taxon>Collembola</taxon>
        <taxon>Entomobryomorpha</taxon>
        <taxon>Entomobryoidea</taxon>
        <taxon>Orchesellidae</taxon>
        <taxon>Orchesellinae</taxon>
        <taxon>Orchesella</taxon>
    </lineage>
</organism>
<name>A0ABP1RYF3_9HEXA</name>
<sequence>MANPARKSETLPHLLRFVFMAVLISLSECWESPYREKHCGTLYSENYLGGKQFPFKDGDESANLFEDYRASLFGWNITGSFLVESGCSMEICNETYFSGVCHPFEEGSYPSLSVLPANFTGGVSSVRCSCRRECKCEDIFMKKSSCARVYLKGGCRTCNTLYIDLNDFGASFPEEFRGKVEAFTLRKGCTLTLYPEEDHSGEGEIIDEIVDEYAVTFSSYECDCKDDEYVPRAPPPRPPTFPALVDIPESVDDVIKMLSNETHSGHPGLIAALKSMKNRRSGRNAYILVLGSTGAGKSTAINFLLENPNITNAGPLVRTTRDINEFRIPVPLDELGIVNSELRIIDTPGLGTRGLEPDASFLATLESYLDSHEELNNTIPNVVLVFHNYNDMRFKQGNSTFVQMIDALNIFRHRITDENYSNVIFVLSNFCGGSKRATRWPTNTLKQFKQVIDDVSLFPKPIHLVVAENKAKEHGLPLLNGYYELPNKEYYPRNLFEKLEHVTKNTQDIMGSKIFETGFRDPENLNVKASRFPLLDKENPTVEKYLRIISSKRSFLALAAAQKTRQDLIMQLEEENYKENRNALVDIKLQEIAVLERINQEKKNFERELEGSIIKMRMQLQETLDDIQQFSGRVVRVCMGEWKVPSMTFTWNCVIHVSVEKGSLG</sequence>
<dbReference type="Gene3D" id="2.60.20.10">
    <property type="entry name" value="Crystallins"/>
    <property type="match status" value="1"/>
</dbReference>
<evidence type="ECO:0000256" key="1">
    <source>
        <dbReference type="SAM" id="Coils"/>
    </source>
</evidence>
<dbReference type="InterPro" id="IPR011024">
    <property type="entry name" value="G_crystallin-like"/>
</dbReference>
<dbReference type="Pfam" id="PF01926">
    <property type="entry name" value="MMR_HSR1"/>
    <property type="match status" value="1"/>
</dbReference>
<dbReference type="SUPFAM" id="SSF49695">
    <property type="entry name" value="gamma-Crystallin-like"/>
    <property type="match status" value="1"/>
</dbReference>